<evidence type="ECO:0000256" key="2">
    <source>
        <dbReference type="ARBA" id="ARBA00022694"/>
    </source>
</evidence>
<dbReference type="STRING" id="1069536.SINU_03495"/>
<dbReference type="GO" id="GO:0031119">
    <property type="term" value="P:tRNA pseudouridine synthesis"/>
    <property type="evidence" value="ECO:0007669"/>
    <property type="project" value="UniProtKB-UniRule"/>
</dbReference>
<comment type="subunit">
    <text evidence="4">Homodimer.</text>
</comment>
<gene>
    <name evidence="4" type="primary">truA</name>
    <name evidence="9" type="ORF">SINU_03495</name>
</gene>
<keyword evidence="10" id="KW-1185">Reference proteome</keyword>
<dbReference type="Pfam" id="PF01416">
    <property type="entry name" value="PseudoU_synth_1"/>
    <property type="match status" value="2"/>
</dbReference>
<evidence type="ECO:0000256" key="1">
    <source>
        <dbReference type="ARBA" id="ARBA00009375"/>
    </source>
</evidence>
<dbReference type="CDD" id="cd02570">
    <property type="entry name" value="PseudoU_synth_EcTruA"/>
    <property type="match status" value="1"/>
</dbReference>
<comment type="catalytic activity">
    <reaction evidence="4 7">
        <text>uridine(38/39/40) in tRNA = pseudouridine(38/39/40) in tRNA</text>
        <dbReference type="Rhea" id="RHEA:22376"/>
        <dbReference type="Rhea" id="RHEA-COMP:10085"/>
        <dbReference type="Rhea" id="RHEA-COMP:10087"/>
        <dbReference type="ChEBI" id="CHEBI:65314"/>
        <dbReference type="ChEBI" id="CHEBI:65315"/>
        <dbReference type="EC" id="5.4.99.12"/>
    </reaction>
</comment>
<evidence type="ECO:0000313" key="9">
    <source>
        <dbReference type="EMBL" id="KLI03331.1"/>
    </source>
</evidence>
<feature type="domain" description="Pseudouridine synthase I TruA alpha/beta" evidence="8">
    <location>
        <begin position="144"/>
        <end position="246"/>
    </location>
</feature>
<dbReference type="GO" id="GO:0003723">
    <property type="term" value="F:RNA binding"/>
    <property type="evidence" value="ECO:0007669"/>
    <property type="project" value="InterPro"/>
</dbReference>
<dbReference type="EMBL" id="AFVQ02000043">
    <property type="protein sequence ID" value="KLI03331.1"/>
    <property type="molecule type" value="Genomic_DNA"/>
</dbReference>
<dbReference type="InterPro" id="IPR020103">
    <property type="entry name" value="PsdUridine_synth_cat_dom_sf"/>
</dbReference>
<dbReference type="NCBIfam" id="TIGR00071">
    <property type="entry name" value="hisT_truA"/>
    <property type="match status" value="1"/>
</dbReference>
<evidence type="ECO:0000256" key="3">
    <source>
        <dbReference type="ARBA" id="ARBA00023235"/>
    </source>
</evidence>
<name>A0A0U1QRA7_9BACL</name>
<dbReference type="InterPro" id="IPR020094">
    <property type="entry name" value="TruA/RsuA/RluB/E/F_N"/>
</dbReference>
<reference evidence="9 10" key="1">
    <citation type="journal article" date="2011" name="J. Bacteriol.">
        <title>Draft genome sequence of Sporolactobacillus inulinus strain CASD, an efficient D-lactic acid-producing bacterium with high-concentration lactate tolerance capability.</title>
        <authorList>
            <person name="Yu B."/>
            <person name="Su F."/>
            <person name="Wang L."/>
            <person name="Xu K."/>
            <person name="Zhao B."/>
            <person name="Xu P."/>
        </authorList>
    </citation>
    <scope>NUCLEOTIDE SEQUENCE [LARGE SCALE GENOMIC DNA]</scope>
    <source>
        <strain evidence="9 10">CASD</strain>
    </source>
</reference>
<dbReference type="FunFam" id="3.30.70.580:FF:000001">
    <property type="entry name" value="tRNA pseudouridine synthase A"/>
    <property type="match status" value="1"/>
</dbReference>
<keyword evidence="3 4" id="KW-0413">Isomerase</keyword>
<evidence type="ECO:0000259" key="8">
    <source>
        <dbReference type="Pfam" id="PF01416"/>
    </source>
</evidence>
<dbReference type="Gene3D" id="3.30.70.580">
    <property type="entry name" value="Pseudouridine synthase I, catalytic domain, N-terminal subdomain"/>
    <property type="match status" value="1"/>
</dbReference>
<dbReference type="InterPro" id="IPR001406">
    <property type="entry name" value="PsdUridine_synth_TruA"/>
</dbReference>
<dbReference type="OrthoDB" id="9811823at2"/>
<evidence type="ECO:0000256" key="4">
    <source>
        <dbReference type="HAMAP-Rule" id="MF_00171"/>
    </source>
</evidence>
<comment type="similarity">
    <text evidence="1 4 7">Belongs to the tRNA pseudouridine synthase TruA family.</text>
</comment>
<dbReference type="InterPro" id="IPR020097">
    <property type="entry name" value="PsdUridine_synth_TruA_a/b_dom"/>
</dbReference>
<feature type="binding site" evidence="4 6">
    <location>
        <position position="111"/>
    </location>
    <ligand>
        <name>substrate</name>
    </ligand>
</feature>
<dbReference type="Gene3D" id="3.30.70.660">
    <property type="entry name" value="Pseudouridine synthase I, catalytic domain, C-terminal subdomain"/>
    <property type="match status" value="1"/>
</dbReference>
<evidence type="ECO:0000256" key="6">
    <source>
        <dbReference type="PIRSR" id="PIRSR001430-2"/>
    </source>
</evidence>
<accession>A0A0U1QRA7</accession>
<protein>
    <recommendedName>
        <fullName evidence="4">tRNA pseudouridine synthase A</fullName>
        <ecNumber evidence="4">5.4.99.12</ecNumber>
    </recommendedName>
    <alternativeName>
        <fullName evidence="4">tRNA pseudouridine(38-40) synthase</fullName>
    </alternativeName>
    <alternativeName>
        <fullName evidence="4">tRNA pseudouridylate synthase I</fullName>
    </alternativeName>
    <alternativeName>
        <fullName evidence="4">tRNA-uridine isomerase I</fullName>
    </alternativeName>
</protein>
<evidence type="ECO:0000256" key="7">
    <source>
        <dbReference type="RuleBase" id="RU003792"/>
    </source>
</evidence>
<proteinExistence type="inferred from homology"/>
<dbReference type="PANTHER" id="PTHR11142">
    <property type="entry name" value="PSEUDOURIDYLATE SYNTHASE"/>
    <property type="match status" value="1"/>
</dbReference>
<dbReference type="HAMAP" id="MF_00171">
    <property type="entry name" value="TruA"/>
    <property type="match status" value="1"/>
</dbReference>
<dbReference type="InterPro" id="IPR020095">
    <property type="entry name" value="PsdUridine_synth_TruA_C"/>
</dbReference>
<comment type="caution">
    <text evidence="9">The sequence shown here is derived from an EMBL/GenBank/DDBJ whole genome shotgun (WGS) entry which is preliminary data.</text>
</comment>
<feature type="domain" description="Pseudouridine synthase I TruA alpha/beta" evidence="8">
    <location>
        <begin position="8"/>
        <end position="105"/>
    </location>
</feature>
<organism evidence="9 10">
    <name type="scientific">Sporolactobacillus inulinus CASD</name>
    <dbReference type="NCBI Taxonomy" id="1069536"/>
    <lineage>
        <taxon>Bacteria</taxon>
        <taxon>Bacillati</taxon>
        <taxon>Bacillota</taxon>
        <taxon>Bacilli</taxon>
        <taxon>Bacillales</taxon>
        <taxon>Sporolactobacillaceae</taxon>
        <taxon>Sporolactobacillus</taxon>
    </lineage>
</organism>
<dbReference type="RefSeq" id="WP_010025252.1">
    <property type="nucleotide sequence ID" value="NZ_AFVQ02000043.1"/>
</dbReference>
<comment type="caution">
    <text evidence="4">Lacks conserved residue(s) required for the propagation of feature annotation.</text>
</comment>
<dbReference type="PIRSF" id="PIRSF001430">
    <property type="entry name" value="tRNA_psdUrid_synth"/>
    <property type="match status" value="1"/>
</dbReference>
<feature type="active site" description="Nucleophile" evidence="4 5">
    <location>
        <position position="53"/>
    </location>
</feature>
<keyword evidence="2 4" id="KW-0819">tRNA processing</keyword>
<dbReference type="AlphaFoldDB" id="A0A0U1QRA7"/>
<evidence type="ECO:0000256" key="5">
    <source>
        <dbReference type="PIRSR" id="PIRSR001430-1"/>
    </source>
</evidence>
<dbReference type="SUPFAM" id="SSF55120">
    <property type="entry name" value="Pseudouridine synthase"/>
    <property type="match status" value="1"/>
</dbReference>
<dbReference type="Proteomes" id="UP000035553">
    <property type="component" value="Unassembled WGS sequence"/>
</dbReference>
<dbReference type="GO" id="GO:0160147">
    <property type="term" value="F:tRNA pseudouridine(38-40) synthase activity"/>
    <property type="evidence" value="ECO:0007669"/>
    <property type="project" value="UniProtKB-EC"/>
</dbReference>
<dbReference type="EC" id="5.4.99.12" evidence="4"/>
<dbReference type="PANTHER" id="PTHR11142:SF0">
    <property type="entry name" value="TRNA PSEUDOURIDINE SYNTHASE-LIKE 1"/>
    <property type="match status" value="1"/>
</dbReference>
<sequence length="246" mass="27701">MTKIKCTVAYDGSQFHGYQVQPQKRTVQREIQNALARMHHGSTIKIVASGRTDAGVHAYGQVFHFESPLKIPLERWPRALNSLLPGDIYVRHAEAVPETFHARYDVKQKEYRYRLLTRPEPDLFRRAYTAHVAQPLDLEAMNQAAEAIIGTHDFSCFCAANTDVKDKVRTVFHLSVSREKDDETVIRVVGSGFLYQMVRIITGTLLDVGKHQMAPERIAEIIAGGDRQAASATAPPQGLTLWKVTY</sequence>
<comment type="function">
    <text evidence="4">Formation of pseudouridine at positions 38, 39 and 40 in the anticodon stem and loop of transfer RNAs.</text>
</comment>
<evidence type="ECO:0000313" key="10">
    <source>
        <dbReference type="Proteomes" id="UP000035553"/>
    </source>
</evidence>